<feature type="compositionally biased region" description="Basic and acidic residues" evidence="2">
    <location>
        <begin position="382"/>
        <end position="392"/>
    </location>
</feature>
<keyword evidence="1" id="KW-0175">Coiled coil</keyword>
<feature type="compositionally biased region" description="Basic and acidic residues" evidence="2">
    <location>
        <begin position="251"/>
        <end position="261"/>
    </location>
</feature>
<gene>
    <name evidence="3" type="ORF">Tdes44962_MAKER06521</name>
</gene>
<feature type="compositionally biased region" description="Low complexity" evidence="2">
    <location>
        <begin position="460"/>
        <end position="470"/>
    </location>
</feature>
<feature type="compositionally biased region" description="Low complexity" evidence="2">
    <location>
        <begin position="346"/>
        <end position="357"/>
    </location>
</feature>
<dbReference type="EMBL" id="RIBY02000036">
    <property type="protein sequence ID" value="KAH9845556.1"/>
    <property type="molecule type" value="Genomic_DNA"/>
</dbReference>
<feature type="compositionally biased region" description="Polar residues" evidence="2">
    <location>
        <begin position="267"/>
        <end position="284"/>
    </location>
</feature>
<protein>
    <submittedName>
        <fullName evidence="3">Uncharacterized protein</fullName>
    </submittedName>
</protein>
<feature type="coiled-coil region" evidence="1">
    <location>
        <begin position="864"/>
        <end position="911"/>
    </location>
</feature>
<feature type="compositionally biased region" description="Low complexity" evidence="2">
    <location>
        <begin position="364"/>
        <end position="380"/>
    </location>
</feature>
<feature type="compositionally biased region" description="Polar residues" evidence="2">
    <location>
        <begin position="423"/>
        <end position="435"/>
    </location>
</feature>
<reference evidence="3 4" key="1">
    <citation type="journal article" date="2018" name="IMA Fungus">
        <title>IMA Genome-F 10: Nine draft genome sequences of Claviceps purpurea s.lat., including C. arundinis, C. humidiphila, and C. cf. spartinae, pseudomolecules for the pitch canker pathogen Fusarium circinatum, draft genome of Davidsoniella eucalypti, Grosmannia galeiformis, Quambalaria eucalypti, and Teratosphaeria destructans.</title>
        <authorList>
            <person name="Wingfield B.D."/>
            <person name="Liu M."/>
            <person name="Nguyen H.D."/>
            <person name="Lane F.A."/>
            <person name="Morgan S.W."/>
            <person name="De Vos L."/>
            <person name="Wilken P.M."/>
            <person name="Duong T.A."/>
            <person name="Aylward J."/>
            <person name="Coetzee M.P."/>
            <person name="Dadej K."/>
            <person name="De Beer Z.W."/>
            <person name="Findlay W."/>
            <person name="Havenga M."/>
            <person name="Kolarik M."/>
            <person name="Menzies J.G."/>
            <person name="Naidoo K."/>
            <person name="Pochopski O."/>
            <person name="Shoukouhi P."/>
            <person name="Santana Q.C."/>
            <person name="Seifert K.A."/>
            <person name="Soal N."/>
            <person name="Steenkamp E.T."/>
            <person name="Tatham C.T."/>
            <person name="van der Nest M.A."/>
            <person name="Wingfield M.J."/>
        </authorList>
    </citation>
    <scope>NUCLEOTIDE SEQUENCE [LARGE SCALE GENOMIC DNA]</scope>
    <source>
        <strain evidence="3">CMW44962</strain>
    </source>
</reference>
<keyword evidence="4" id="KW-1185">Reference proteome</keyword>
<feature type="compositionally biased region" description="Acidic residues" evidence="2">
    <location>
        <begin position="235"/>
        <end position="250"/>
    </location>
</feature>
<feature type="region of interest" description="Disordered" evidence="2">
    <location>
        <begin position="208"/>
        <end position="521"/>
    </location>
</feature>
<dbReference type="OrthoDB" id="3969155at2759"/>
<dbReference type="Proteomes" id="UP001138500">
    <property type="component" value="Unassembled WGS sequence"/>
</dbReference>
<evidence type="ECO:0000313" key="4">
    <source>
        <dbReference type="Proteomes" id="UP001138500"/>
    </source>
</evidence>
<comment type="caution">
    <text evidence="3">The sequence shown here is derived from an EMBL/GenBank/DDBJ whole genome shotgun (WGS) entry which is preliminary data.</text>
</comment>
<evidence type="ECO:0000256" key="2">
    <source>
        <dbReference type="SAM" id="MobiDB-lite"/>
    </source>
</evidence>
<proteinExistence type="predicted"/>
<name>A0A9W7W7H8_9PEZI</name>
<reference evidence="3 4" key="2">
    <citation type="journal article" date="2021" name="Curr. Genet.">
        <title>Genetic response to nitrogen starvation in the aggressive Eucalyptus foliar pathogen Teratosphaeria destructans.</title>
        <authorList>
            <person name="Havenga M."/>
            <person name="Wingfield B.D."/>
            <person name="Wingfield M.J."/>
            <person name="Dreyer L.L."/>
            <person name="Roets F."/>
            <person name="Aylward J."/>
        </authorList>
    </citation>
    <scope>NUCLEOTIDE SEQUENCE [LARGE SCALE GENOMIC DNA]</scope>
    <source>
        <strain evidence="3">CMW44962</strain>
    </source>
</reference>
<accession>A0A9W7W7H8</accession>
<feature type="compositionally biased region" description="Low complexity" evidence="2">
    <location>
        <begin position="393"/>
        <end position="404"/>
    </location>
</feature>
<evidence type="ECO:0000256" key="1">
    <source>
        <dbReference type="SAM" id="Coils"/>
    </source>
</evidence>
<evidence type="ECO:0000313" key="3">
    <source>
        <dbReference type="EMBL" id="KAH9845556.1"/>
    </source>
</evidence>
<organism evidence="3 4">
    <name type="scientific">Teratosphaeria destructans</name>
    <dbReference type="NCBI Taxonomy" id="418781"/>
    <lineage>
        <taxon>Eukaryota</taxon>
        <taxon>Fungi</taxon>
        <taxon>Dikarya</taxon>
        <taxon>Ascomycota</taxon>
        <taxon>Pezizomycotina</taxon>
        <taxon>Dothideomycetes</taxon>
        <taxon>Dothideomycetidae</taxon>
        <taxon>Mycosphaerellales</taxon>
        <taxon>Teratosphaeriaceae</taxon>
        <taxon>Teratosphaeria</taxon>
    </lineage>
</organism>
<sequence>MADVPPTLVLAPNRALRSRHGAVDDANAAPPDLIQKIQSLPSFDQVHLLLDELGETYDYQRLLDSLPQPKKGSSIAASADHTTSSLPEALSHLSPSTILALDAVLQQQLPAPASSNYNLCAEHHKLFAADRLKIHEFIVYFGIHSLNKRDFVTALRKLLEAASFDKVYAACNLIRDKRRAQNHRPSQPKARWATADLTGALASLTGSATVSGLRRGEAGKKKKTKSAAVEHEGTEQEDTQQEGAEPEDTVQEDKEEQHLQEDDTAQLHKSATASIGDGHQNSEQPLPRSEGSIGDEQREAGHQDTEQLHRGGRASVGDEQDGNREPLDDSGGGDGFQVDREPDTPQQSHLSHQSQSQDTGRTPQQSRSTHSTRSQGTGRSPEIGRNDPHPESGLESGLASGGVSFHYSDTGFEITDDFASSPPARTSFLSPTTFAGTPDAEGTTKTSTSPAEHHSRLHSTARSNSPSRSSRALDVSSPSLYIMAAKKRSATSPAPGDPSRSRKPTTIATGNPLKAGLASDSPTELMPHLAKARARNIAERLQRVGTLNADDLYWTIRLLNSNPKEWHVVTPDFVRPEAEKPIAQHAYTGGERGSCPDPDSRSTASYMLVPLFFPSSSHCCLAFLDMNTGEFEVYDPSQEPTRVEGDENANEEGQYAERCKRAILAFLDVLARSPAFKLPKDPADWTAVQSTVRYDNQQAEDAGILCIIAAMQFMVDHGYDVSDDSSVADDTTRVAPTTIARVAIRGAFMALGSGKVTTEKLSAARLTTQITHASTIVNEANIDPDTLKAEYEKLKSSHSEILKYEKLKSSHSEIVKMHHTFLWFVNELPIDADATNKLEEVTTTLDGIKRQQAAAKHRDDSRDAKTLQDTVDLLQAQRDQALEVLRRSEFAAELKNSLVRLQIEKEVTAKRRDVLRMALWSHHAKEAARLQKLANAQQVLAAGYAEEEA</sequence>
<dbReference type="AlphaFoldDB" id="A0A9W7W7H8"/>
<feature type="compositionally biased region" description="Basic and acidic residues" evidence="2">
    <location>
        <begin position="295"/>
        <end position="309"/>
    </location>
</feature>